<dbReference type="Pfam" id="PF00156">
    <property type="entry name" value="Pribosyltran"/>
    <property type="match status" value="1"/>
</dbReference>
<evidence type="ECO:0000256" key="2">
    <source>
        <dbReference type="ARBA" id="ARBA00022679"/>
    </source>
</evidence>
<dbReference type="CDD" id="cd06223">
    <property type="entry name" value="PRTases_typeI"/>
    <property type="match status" value="1"/>
</dbReference>
<dbReference type="PANTHER" id="PTHR43363">
    <property type="entry name" value="HYPOXANTHINE PHOSPHORIBOSYLTRANSFERASE"/>
    <property type="match status" value="1"/>
</dbReference>
<dbReference type="InParanoid" id="A0A0F7IK30"/>
<dbReference type="KEGG" id="gah:GAH_00016"/>
<feature type="domain" description="Phosphoribosyltransferase" evidence="3">
    <location>
        <begin position="21"/>
        <end position="130"/>
    </location>
</feature>
<dbReference type="EMBL" id="CP011267">
    <property type="protein sequence ID" value="AKG92619.1"/>
    <property type="molecule type" value="Genomic_DNA"/>
</dbReference>
<dbReference type="GeneID" id="24802604"/>
<protein>
    <submittedName>
        <fullName evidence="4">Putative phosphoribosyltransferase</fullName>
    </submittedName>
</protein>
<dbReference type="PATRIC" id="fig|113653.22.peg.17"/>
<dbReference type="AlphaFoldDB" id="A0A0F7IK30"/>
<evidence type="ECO:0000259" key="3">
    <source>
        <dbReference type="Pfam" id="PF00156"/>
    </source>
</evidence>
<proteinExistence type="predicted"/>
<keyword evidence="2 4" id="KW-0808">Transferase</keyword>
<dbReference type="InterPro" id="IPR000836">
    <property type="entry name" value="PRTase_dom"/>
</dbReference>
<evidence type="ECO:0000313" key="4">
    <source>
        <dbReference type="EMBL" id="AKG92619.1"/>
    </source>
</evidence>
<dbReference type="RefSeq" id="WP_048094111.1">
    <property type="nucleotide sequence ID" value="NZ_CP011267.1"/>
</dbReference>
<keyword evidence="5" id="KW-1185">Reference proteome</keyword>
<evidence type="ECO:0000313" key="5">
    <source>
        <dbReference type="Proteomes" id="UP000034723"/>
    </source>
</evidence>
<dbReference type="InterPro" id="IPR029057">
    <property type="entry name" value="PRTase-like"/>
</dbReference>
<dbReference type="PANTHER" id="PTHR43363:SF2">
    <property type="entry name" value="PHOSPHORIBOSYLTRANSFERASE"/>
    <property type="match status" value="1"/>
</dbReference>
<dbReference type="STRING" id="113653.GAH_00016"/>
<dbReference type="HOGENOM" id="CLU_080904_0_0_2"/>
<reference evidence="4 5" key="1">
    <citation type="submission" date="2015-04" db="EMBL/GenBank/DDBJ databases">
        <title>The complete genome sequence of the hyperthermophilic, obligate iron-reducing archaeon Geoglobus ahangari strain 234T.</title>
        <authorList>
            <person name="Manzella M.P."/>
            <person name="Holmes D.E."/>
            <person name="Rocheleau J.M."/>
            <person name="Chung A."/>
            <person name="Reguera G."/>
            <person name="Kashefi K."/>
        </authorList>
    </citation>
    <scope>NUCLEOTIDE SEQUENCE [LARGE SCALE GENOMIC DNA]</scope>
    <source>
        <strain evidence="4 5">234</strain>
    </source>
</reference>
<dbReference type="SUPFAM" id="SSF53271">
    <property type="entry name" value="PRTase-like"/>
    <property type="match status" value="1"/>
</dbReference>
<dbReference type="Gene3D" id="3.40.50.2020">
    <property type="match status" value="1"/>
</dbReference>
<keyword evidence="1 4" id="KW-0328">Glycosyltransferase</keyword>
<evidence type="ECO:0000256" key="1">
    <source>
        <dbReference type="ARBA" id="ARBA00022676"/>
    </source>
</evidence>
<accession>A0A0F7IK30</accession>
<organism evidence="4 5">
    <name type="scientific">Geoglobus ahangari</name>
    <dbReference type="NCBI Taxonomy" id="113653"/>
    <lineage>
        <taxon>Archaea</taxon>
        <taxon>Methanobacteriati</taxon>
        <taxon>Methanobacteriota</taxon>
        <taxon>Archaeoglobi</taxon>
        <taxon>Archaeoglobales</taxon>
        <taxon>Archaeoglobaceae</taxon>
        <taxon>Geoglobus</taxon>
    </lineage>
</organism>
<dbReference type="Proteomes" id="UP000034723">
    <property type="component" value="Chromosome"/>
</dbReference>
<dbReference type="GO" id="GO:0016757">
    <property type="term" value="F:glycosyltransferase activity"/>
    <property type="evidence" value="ECO:0007669"/>
    <property type="project" value="UniProtKB-KW"/>
</dbReference>
<gene>
    <name evidence="4" type="ORF">GAH_00016</name>
</gene>
<sequence length="234" mass="27464">MEAFPDKFKCVVTNWEYMDGLCRRVAEQIKEDGFEPEIIVALARGGWFAGRVLCDLLGLDDLTSLKIEHYVGTAKQSGEVKIKYPLPEDSVRGKKVLIVDDIADTGKSLMRAKEHVEENGASEVKTATLQLLYTSRFTPDYFGEYMEEWAWVIFPWNFVEDMVELITRLLSKDKEKLWGEWDIKWGLHEYHQIDPIYLEIAQPRRFFEVMDEMERRGIVERVVKDEKTFWRLKA</sequence>
<name>A0A0F7IK30_9EURY</name>